<evidence type="ECO:0000313" key="5">
    <source>
        <dbReference type="Proteomes" id="UP001589716"/>
    </source>
</evidence>
<dbReference type="InterPro" id="IPR036890">
    <property type="entry name" value="HATPase_C_sf"/>
</dbReference>
<dbReference type="EMBL" id="JBHMCT010000020">
    <property type="protein sequence ID" value="MFB9558220.1"/>
    <property type="molecule type" value="Genomic_DNA"/>
</dbReference>
<keyword evidence="1" id="KW-0808">Transferase</keyword>
<evidence type="ECO:0000256" key="1">
    <source>
        <dbReference type="ARBA" id="ARBA00022527"/>
    </source>
</evidence>
<dbReference type="PANTHER" id="PTHR35526">
    <property type="entry name" value="ANTI-SIGMA-F FACTOR RSBW-RELATED"/>
    <property type="match status" value="1"/>
</dbReference>
<feature type="domain" description="Histidine kinase/HSP90-like ATPase" evidence="3">
    <location>
        <begin position="17"/>
        <end position="123"/>
    </location>
</feature>
<keyword evidence="4" id="KW-0547">Nucleotide-binding</keyword>
<dbReference type="Gene3D" id="3.30.565.10">
    <property type="entry name" value="Histidine kinase-like ATPase, C-terminal domain"/>
    <property type="match status" value="1"/>
</dbReference>
<keyword evidence="1" id="KW-0418">Kinase</keyword>
<protein>
    <submittedName>
        <fullName evidence="4">ATP-binding protein</fullName>
    </submittedName>
</protein>
<comment type="caution">
    <text evidence="4">The sequence shown here is derived from an EMBL/GenBank/DDBJ whole genome shotgun (WGS) entry which is preliminary data.</text>
</comment>
<accession>A0ABV5QXG2</accession>
<feature type="region of interest" description="Disordered" evidence="2">
    <location>
        <begin position="1"/>
        <end position="37"/>
    </location>
</feature>
<dbReference type="RefSeq" id="WP_345483760.1">
    <property type="nucleotide sequence ID" value="NZ_BAAAWU010000001.1"/>
</dbReference>
<reference evidence="4 5" key="1">
    <citation type="submission" date="2024-09" db="EMBL/GenBank/DDBJ databases">
        <authorList>
            <person name="Sun Q."/>
            <person name="Mori K."/>
        </authorList>
    </citation>
    <scope>NUCLEOTIDE SEQUENCE [LARGE SCALE GENOMIC DNA]</scope>
    <source>
        <strain evidence="4 5">JCM 4414</strain>
    </source>
</reference>
<feature type="compositionally biased region" description="Low complexity" evidence="2">
    <location>
        <begin position="15"/>
        <end position="32"/>
    </location>
</feature>
<dbReference type="Proteomes" id="UP001589716">
    <property type="component" value="Unassembled WGS sequence"/>
</dbReference>
<dbReference type="CDD" id="cd16936">
    <property type="entry name" value="HATPase_RsbW-like"/>
    <property type="match status" value="1"/>
</dbReference>
<keyword evidence="1" id="KW-0723">Serine/threonine-protein kinase</keyword>
<name>A0ABV5QXG2_9ACTN</name>
<gene>
    <name evidence="4" type="ORF">ACFFTP_29045</name>
</gene>
<evidence type="ECO:0000313" key="4">
    <source>
        <dbReference type="EMBL" id="MFB9558220.1"/>
    </source>
</evidence>
<organism evidence="4 5">
    <name type="scientific">Streptomyces roseoviridis</name>
    <dbReference type="NCBI Taxonomy" id="67361"/>
    <lineage>
        <taxon>Bacteria</taxon>
        <taxon>Bacillati</taxon>
        <taxon>Actinomycetota</taxon>
        <taxon>Actinomycetes</taxon>
        <taxon>Kitasatosporales</taxon>
        <taxon>Streptomycetaceae</taxon>
        <taxon>Streptomyces</taxon>
    </lineage>
</organism>
<dbReference type="Pfam" id="PF13581">
    <property type="entry name" value="HATPase_c_2"/>
    <property type="match status" value="1"/>
</dbReference>
<dbReference type="InterPro" id="IPR050267">
    <property type="entry name" value="Anti-sigma-factor_SerPK"/>
</dbReference>
<keyword evidence="4" id="KW-0067">ATP-binding</keyword>
<sequence>MTASPGAARLEEAVVRTSAQARRSVRRALASRPPVSPSRMDDLMLVASELVTNALRHAGGVTAFAIGIARDSVTLSVSDASPRTPQYARHRELRPGGFGWPIVLHLCRRVTLDVRPDGKTVHAVVPLD</sequence>
<dbReference type="InterPro" id="IPR003594">
    <property type="entry name" value="HATPase_dom"/>
</dbReference>
<keyword evidence="5" id="KW-1185">Reference proteome</keyword>
<dbReference type="SUPFAM" id="SSF55874">
    <property type="entry name" value="ATPase domain of HSP90 chaperone/DNA topoisomerase II/histidine kinase"/>
    <property type="match status" value="1"/>
</dbReference>
<evidence type="ECO:0000259" key="3">
    <source>
        <dbReference type="Pfam" id="PF13581"/>
    </source>
</evidence>
<dbReference type="PANTHER" id="PTHR35526:SF3">
    <property type="entry name" value="ANTI-SIGMA-F FACTOR RSBW"/>
    <property type="match status" value="1"/>
</dbReference>
<dbReference type="GO" id="GO:0005524">
    <property type="term" value="F:ATP binding"/>
    <property type="evidence" value="ECO:0007669"/>
    <property type="project" value="UniProtKB-KW"/>
</dbReference>
<proteinExistence type="predicted"/>
<evidence type="ECO:0000256" key="2">
    <source>
        <dbReference type="SAM" id="MobiDB-lite"/>
    </source>
</evidence>